<feature type="region of interest" description="Disordered" evidence="1">
    <location>
        <begin position="491"/>
        <end position="540"/>
    </location>
</feature>
<feature type="region of interest" description="Disordered" evidence="1">
    <location>
        <begin position="977"/>
        <end position="1057"/>
    </location>
</feature>
<evidence type="ECO:0000313" key="3">
    <source>
        <dbReference type="Proteomes" id="UP000272025"/>
    </source>
</evidence>
<keyword evidence="3" id="KW-1185">Reference proteome</keyword>
<evidence type="ECO:0000313" key="2">
    <source>
        <dbReference type="EMBL" id="ROT38760.1"/>
    </source>
</evidence>
<feature type="region of interest" description="Disordered" evidence="1">
    <location>
        <begin position="400"/>
        <end position="478"/>
    </location>
</feature>
<name>A0A3N2PW87_SODAK</name>
<feature type="compositionally biased region" description="Basic and acidic residues" evidence="1">
    <location>
        <begin position="800"/>
        <end position="821"/>
    </location>
</feature>
<dbReference type="AlphaFoldDB" id="A0A3N2PW87"/>
<feature type="region of interest" description="Disordered" evidence="1">
    <location>
        <begin position="601"/>
        <end position="636"/>
    </location>
</feature>
<reference evidence="2 3" key="1">
    <citation type="journal article" date="2018" name="Mol. Ecol.">
        <title>The obligate alkalophilic soda-lake fungus Sodiomyces alkalinus has shifted to a protein diet.</title>
        <authorList>
            <person name="Grum-Grzhimaylo A.A."/>
            <person name="Falkoski D.L."/>
            <person name="van den Heuvel J."/>
            <person name="Valero-Jimenez C.A."/>
            <person name="Min B."/>
            <person name="Choi I.G."/>
            <person name="Lipzen A."/>
            <person name="Daum C.G."/>
            <person name="Aanen D.K."/>
            <person name="Tsang A."/>
            <person name="Henrissat B."/>
            <person name="Bilanenko E.N."/>
            <person name="de Vries R.P."/>
            <person name="van Kan J.A.L."/>
            <person name="Grigoriev I.V."/>
            <person name="Debets A.J.M."/>
        </authorList>
    </citation>
    <scope>NUCLEOTIDE SEQUENCE [LARGE SCALE GENOMIC DNA]</scope>
    <source>
        <strain evidence="2 3">F11</strain>
    </source>
</reference>
<organism evidence="2 3">
    <name type="scientific">Sodiomyces alkalinus (strain CBS 110278 / VKM F-3762 / F11)</name>
    <name type="common">Alkaliphilic filamentous fungus</name>
    <dbReference type="NCBI Taxonomy" id="1314773"/>
    <lineage>
        <taxon>Eukaryota</taxon>
        <taxon>Fungi</taxon>
        <taxon>Dikarya</taxon>
        <taxon>Ascomycota</taxon>
        <taxon>Pezizomycotina</taxon>
        <taxon>Sordariomycetes</taxon>
        <taxon>Hypocreomycetidae</taxon>
        <taxon>Glomerellales</taxon>
        <taxon>Plectosphaerellaceae</taxon>
        <taxon>Sodiomyces</taxon>
    </lineage>
</organism>
<proteinExistence type="predicted"/>
<gene>
    <name evidence="2" type="ORF">SODALDRAFT_378921</name>
</gene>
<feature type="compositionally biased region" description="Basic and acidic residues" evidence="1">
    <location>
        <begin position="434"/>
        <end position="452"/>
    </location>
</feature>
<feature type="compositionally biased region" description="Polar residues" evidence="1">
    <location>
        <begin position="977"/>
        <end position="990"/>
    </location>
</feature>
<dbReference type="GeneID" id="39583485"/>
<feature type="region of interest" description="Disordered" evidence="1">
    <location>
        <begin position="794"/>
        <end position="822"/>
    </location>
</feature>
<feature type="region of interest" description="Disordered" evidence="1">
    <location>
        <begin position="1245"/>
        <end position="1274"/>
    </location>
</feature>
<feature type="region of interest" description="Disordered" evidence="1">
    <location>
        <begin position="935"/>
        <end position="962"/>
    </location>
</feature>
<dbReference type="RefSeq" id="XP_028466566.1">
    <property type="nucleotide sequence ID" value="XM_028615008.1"/>
</dbReference>
<feature type="compositionally biased region" description="Basic and acidic residues" evidence="1">
    <location>
        <begin position="613"/>
        <end position="625"/>
    </location>
</feature>
<evidence type="ECO:0000256" key="1">
    <source>
        <dbReference type="SAM" id="MobiDB-lite"/>
    </source>
</evidence>
<evidence type="ECO:0008006" key="4">
    <source>
        <dbReference type="Google" id="ProtNLM"/>
    </source>
</evidence>
<dbReference type="Proteomes" id="UP000272025">
    <property type="component" value="Unassembled WGS sequence"/>
</dbReference>
<protein>
    <recommendedName>
        <fullName evidence="4">PH domain-containing protein</fullName>
    </recommendedName>
</protein>
<dbReference type="OrthoDB" id="1749473at2759"/>
<dbReference type="STRING" id="1314773.A0A3N2PW87"/>
<feature type="compositionally biased region" description="Pro residues" evidence="1">
    <location>
        <begin position="1253"/>
        <end position="1268"/>
    </location>
</feature>
<feature type="compositionally biased region" description="Low complexity" evidence="1">
    <location>
        <begin position="948"/>
        <end position="959"/>
    </location>
</feature>
<feature type="region of interest" description="Disordered" evidence="1">
    <location>
        <begin position="1"/>
        <end position="31"/>
    </location>
</feature>
<feature type="compositionally biased region" description="Low complexity" evidence="1">
    <location>
        <begin position="492"/>
        <end position="502"/>
    </location>
</feature>
<accession>A0A3N2PW87</accession>
<dbReference type="EMBL" id="ML119055">
    <property type="protein sequence ID" value="ROT38760.1"/>
    <property type="molecule type" value="Genomic_DNA"/>
</dbReference>
<sequence>MDYFRTEEGEGTSEPAEPFRRDKRGRRRHDQMSLPVVMEVIGIGGGARRATRPTAIYNAPNGNSGGYWGKTCDDCNMQMFDEFDKTWAPLAGGQSVFSLFPRPVLVPRPSSLGNTRAGNLHQIATITSLPSVFCPHPGAAGITKEQSRPPLKFSMTRLGRWPPLTQWVRVVSSPVGSVPRLEGGDSLILECRLQPPDGCLNGRLLRIHQRALHVSETKTLRDCRSLITTYIHTIRTPGLERAARRTLSSVKDLVQVGQRYAARGDLSSLSPVNIHPYLTCYPDDPYPPYYPAPPSLFFPLGSARLRLCVHYHKYPNNNNTHSLWPARNLGSCQQPIHTNAHSATKSSVRRPRFREHPRDALIVFDANRPSLTLASLSDRSSGRPSTQTVIPHLAAMVGQDEASSGPKPFEAFRNRTPPHARRARPPDVHLVSLPEDRVPLRADRMQKRESRLGLRNLFSRSKSSRESPQDVSSQMELNRPGGLRTSLVAITQQQQQQQQQQQPHTQTTRLKISSPMPVQTVPRPSHAAHNSSPQVHRSPGLMTLPSGVRAKMEPALAAKQPRGHIGTWDPPPLFKAYPQAVKYAHLPATVISADAILRQNDRKGSGGTWEDLTQSRRDQDGDQSGKRRHRRNTSESQSKLDWTSKVYLLCTSGYLLQYSGEGTYDRLPEKILQLGKDSAAFVSDAIPGRHWVLQVSSFMDANGPTQDSRSLFSKLPFRGFEKRQTSNLLLVFENVEDMEGWIAVLRREIEALGGKKSTSETGQPKREGDRIQLRLQPSQRTLVVRDPDRFSRVIPPDFSWRSEQEQVRDTGQDGDLDRNQDDADGSVVIVESEATPETAIDDASTTNSVVSHDGCQLDSLRHSANRLSCISSGQRTVFTSSSSSPPCSPIRDFFDVPCLEPPPLSMSTTPQLRPRPNAAAILDRRQSMQTMNLMDLGNGTYAPRLQAPSSQPPTRTSTPNFSVPISKRFSLVKSTSIEPSAPVTANSPQLEGSAPRPTRRAPPTTFSLARPLSIVADRPTTPMVANVEDGEGQATANSAMRAQPRADRPTSVNQGPQEDTFLLPVSASRPAHRKSLALENQHLAVLDAHLSPPRKASSMRNIRREDHQPAPIRPPEFQHLARTNLPSPPTLPHMSEEPRRCLSPRDGYAPNKSCPMHIDHFRGRKTSSVCIETSKLSSSLDRPIRYSMIHPSDIQNHSGFFSHNVPPREEHRQIRASSTAPICRMWRRQPEVDLELQAQTRLNRRSMPQLMEGPPPAPPPTCSLPPIPQKQRAL</sequence>